<dbReference type="PANTHER" id="PTHR39176:SF1">
    <property type="entry name" value="PERIPLASMIC PROTEIN"/>
    <property type="match status" value="1"/>
</dbReference>
<dbReference type="InParanoid" id="D9QGY3"/>
<dbReference type="STRING" id="633149.Bresu_1638"/>
<dbReference type="Pfam" id="PF07007">
    <property type="entry name" value="LprI"/>
    <property type="match status" value="1"/>
</dbReference>
<evidence type="ECO:0000259" key="1">
    <source>
        <dbReference type="Pfam" id="PF07007"/>
    </source>
</evidence>
<feature type="domain" description="Lysozyme inhibitor LprI-like N-terminal" evidence="1">
    <location>
        <begin position="30"/>
        <end position="120"/>
    </location>
</feature>
<protein>
    <recommendedName>
        <fullName evidence="1">Lysozyme inhibitor LprI-like N-terminal domain-containing protein</fullName>
    </recommendedName>
</protein>
<dbReference type="RefSeq" id="WP_013269051.1">
    <property type="nucleotide sequence ID" value="NC_014375.1"/>
</dbReference>
<dbReference type="PANTHER" id="PTHR39176">
    <property type="entry name" value="PERIPLASMIC PROTEIN-RELATED"/>
    <property type="match status" value="1"/>
</dbReference>
<evidence type="ECO:0000313" key="2">
    <source>
        <dbReference type="EMBL" id="ADL00949.1"/>
    </source>
</evidence>
<keyword evidence="3" id="KW-1185">Reference proteome</keyword>
<dbReference type="EMBL" id="CP002102">
    <property type="protein sequence ID" value="ADL00949.1"/>
    <property type="molecule type" value="Genomic_DNA"/>
</dbReference>
<dbReference type="OrthoDB" id="7340239at2"/>
<gene>
    <name evidence="2" type="ordered locus">Bresu_1638</name>
</gene>
<dbReference type="HOGENOM" id="CLU_128596_8_2_5"/>
<name>D9QGY3_BRESC</name>
<organism evidence="2 3">
    <name type="scientific">Brevundimonas subvibrioides (strain ATCC 15264 / DSM 4735 / LMG 14903 / NBRC 16000 / CB 81)</name>
    <name type="common">Caulobacter subvibrioides</name>
    <dbReference type="NCBI Taxonomy" id="633149"/>
    <lineage>
        <taxon>Bacteria</taxon>
        <taxon>Pseudomonadati</taxon>
        <taxon>Pseudomonadota</taxon>
        <taxon>Alphaproteobacteria</taxon>
        <taxon>Caulobacterales</taxon>
        <taxon>Caulobacteraceae</taxon>
        <taxon>Brevundimonas</taxon>
    </lineage>
</organism>
<dbReference type="Gene3D" id="1.20.1270.180">
    <property type="match status" value="1"/>
</dbReference>
<proteinExistence type="predicted"/>
<dbReference type="InterPro" id="IPR009739">
    <property type="entry name" value="LprI-like_N"/>
</dbReference>
<dbReference type="AlphaFoldDB" id="D9QGY3"/>
<dbReference type="BioCyc" id="BSUB633149:G1GM8-1626-MONOMER"/>
<dbReference type="Proteomes" id="UP000002696">
    <property type="component" value="Chromosome"/>
</dbReference>
<dbReference type="KEGG" id="bsb:Bresu_1638"/>
<dbReference type="eggNOG" id="COG3755">
    <property type="taxonomic scope" value="Bacteria"/>
</dbReference>
<accession>D9QGY3</accession>
<sequence length="127" mass="14409">MIALFAATALSFAQADPEIQAQMTPVYLQCMAAAGRVPERRLACMTAETERQDHRLNVVYRRMRTAASPEDRIELRDMERAWIQMRDSYCAADRARAGAGSRAAVAFADCYLAETIERRVWLEHRGN</sequence>
<evidence type="ECO:0000313" key="3">
    <source>
        <dbReference type="Proteomes" id="UP000002696"/>
    </source>
</evidence>
<reference evidence="3" key="1">
    <citation type="journal article" date="2011" name="J. Bacteriol.">
        <title>Genome sequences of eight morphologically diverse alphaproteobacteria.</title>
        <authorList>
            <consortium name="US DOE Joint Genome Institute"/>
            <person name="Brown P.J."/>
            <person name="Kysela D.T."/>
            <person name="Buechlein A."/>
            <person name="Hemmerich C."/>
            <person name="Brun Y.V."/>
        </authorList>
    </citation>
    <scope>NUCLEOTIDE SEQUENCE [LARGE SCALE GENOMIC DNA]</scope>
    <source>
        <strain evidence="3">ATCC 15264 / DSM 4735 / LMG 14903 / NBRC 16000 / CB 81</strain>
    </source>
</reference>